<evidence type="ECO:0000256" key="5">
    <source>
        <dbReference type="ARBA" id="ARBA00022989"/>
    </source>
</evidence>
<evidence type="ECO:0000313" key="11">
    <source>
        <dbReference type="EMBL" id="KPP89778.1"/>
    </source>
</evidence>
<dbReference type="PROSITE" id="PS50929">
    <property type="entry name" value="ABC_TM1F"/>
    <property type="match status" value="1"/>
</dbReference>
<evidence type="ECO:0000259" key="8">
    <source>
        <dbReference type="PROSITE" id="PS50893"/>
    </source>
</evidence>
<dbReference type="RefSeq" id="WP_082700131.1">
    <property type="nucleotide sequence ID" value="NZ_FBYC01000004.1"/>
</dbReference>
<dbReference type="OrthoDB" id="9806127at2"/>
<dbReference type="PANTHER" id="PTHR24221:SF654">
    <property type="entry name" value="ATP-BINDING CASSETTE SUB-FAMILY B MEMBER 6"/>
    <property type="match status" value="1"/>
</dbReference>
<dbReference type="Gene3D" id="1.20.1560.10">
    <property type="entry name" value="ABC transporter type 1, transmembrane domain"/>
    <property type="match status" value="1"/>
</dbReference>
<dbReference type="Gene3D" id="3.40.50.300">
    <property type="entry name" value="P-loop containing nucleotide triphosphate hydrolases"/>
    <property type="match status" value="1"/>
</dbReference>
<keyword evidence="6 7" id="KW-0472">Membrane</keyword>
<dbReference type="SMART" id="SM00382">
    <property type="entry name" value="AAA"/>
    <property type="match status" value="1"/>
</dbReference>
<dbReference type="GO" id="GO:0140359">
    <property type="term" value="F:ABC-type transporter activity"/>
    <property type="evidence" value="ECO:0007669"/>
    <property type="project" value="InterPro"/>
</dbReference>
<dbReference type="InterPro" id="IPR036640">
    <property type="entry name" value="ABC1_TM_sf"/>
</dbReference>
<feature type="transmembrane region" description="Helical" evidence="7">
    <location>
        <begin position="143"/>
        <end position="159"/>
    </location>
</feature>
<keyword evidence="4 10" id="KW-0067">ATP-binding</keyword>
<dbReference type="EMBL" id="FBYC01000004">
    <property type="protein sequence ID" value="CUX80750.1"/>
    <property type="molecule type" value="Genomic_DNA"/>
</dbReference>
<dbReference type="PROSITE" id="PS50893">
    <property type="entry name" value="ABC_TRANSPORTER_2"/>
    <property type="match status" value="1"/>
</dbReference>
<accession>A0A0P7YMI7</accession>
<evidence type="ECO:0000256" key="6">
    <source>
        <dbReference type="ARBA" id="ARBA00023136"/>
    </source>
</evidence>
<dbReference type="GO" id="GO:0016887">
    <property type="term" value="F:ATP hydrolysis activity"/>
    <property type="evidence" value="ECO:0007669"/>
    <property type="project" value="InterPro"/>
</dbReference>
<evidence type="ECO:0000313" key="12">
    <source>
        <dbReference type="Proteomes" id="UP000050413"/>
    </source>
</evidence>
<dbReference type="InterPro" id="IPR003593">
    <property type="entry name" value="AAA+_ATPase"/>
</dbReference>
<dbReference type="SUPFAM" id="SSF90123">
    <property type="entry name" value="ABC transporter transmembrane region"/>
    <property type="match status" value="1"/>
</dbReference>
<evidence type="ECO:0000256" key="4">
    <source>
        <dbReference type="ARBA" id="ARBA00022840"/>
    </source>
</evidence>
<reference evidence="11 12" key="1">
    <citation type="submission" date="2015-09" db="EMBL/GenBank/DDBJ databases">
        <title>Identification and resolution of microdiversity through metagenomic sequencing of parallel consortia.</title>
        <authorList>
            <person name="Nelson W.C."/>
            <person name="Romine M.F."/>
            <person name="Lindemann S.R."/>
        </authorList>
    </citation>
    <scope>NUCLEOTIDE SEQUENCE [LARGE SCALE GENOMIC DNA]</scope>
    <source>
        <strain evidence="11">HL-91</strain>
    </source>
</reference>
<sequence>MRKSKPAAETALGRLEHSVRPIVLRASWLSAASALIWPMQAACVAWFLSGLLQPDASAPFAALAGFVALGLLRAWIGAQADGLLQTAARGLVSRLRTEIIHTETTRARTGAFGGPGAVGALVSTKLDLLIPYITRYQPARMRVLLVPPVILLLSFWQAWAVGLVLLVAGPLIPVFMALVGWAAKEASARQLTEIGDMNDLLVERLSALPDIRALGATLPVQTGFAAKADDLRRRTMAVLAVAFMSSTVLELFSALGVALVAVFVGFSLLDVVTFGSWGAQLSPAAGIFLLLLAPEFFQPLRDLASAWHDKAAADAVADEVEHWRQATQDLRLGAGQVADPLRGAASLHMGALALPGGGCLPQIDIRPGEAVALVGPSGAGKTTALRLLAGLQHLPGADVTVAGHKLDDTTADAWRSRLGWMPQTPHFLNASLRRNIDMGRPEAGDMPRAVQEAALEPVLAALPQGLNTRLGETGAGLSGGEARRVLLARAVFSQPDVILADEPTADLDAATADLIAQALLSESARGATLIVATHDMRLARCMDRIITLGAAV</sequence>
<dbReference type="InterPro" id="IPR039421">
    <property type="entry name" value="Type_1_exporter"/>
</dbReference>
<evidence type="ECO:0000256" key="2">
    <source>
        <dbReference type="ARBA" id="ARBA00022692"/>
    </source>
</evidence>
<organism evidence="11 12">
    <name type="scientific">Roseibaca calidilacus</name>
    <dbReference type="NCBI Taxonomy" id="1666912"/>
    <lineage>
        <taxon>Bacteria</taxon>
        <taxon>Pseudomonadati</taxon>
        <taxon>Pseudomonadota</taxon>
        <taxon>Alphaproteobacteria</taxon>
        <taxon>Rhodobacterales</taxon>
        <taxon>Paracoccaceae</taxon>
        <taxon>Roseinatronobacter</taxon>
    </lineage>
</organism>
<name>A0A0P7YMI7_9RHOB</name>
<keyword evidence="3" id="KW-0547">Nucleotide-binding</keyword>
<feature type="transmembrane region" description="Helical" evidence="7">
    <location>
        <begin position="58"/>
        <end position="76"/>
    </location>
</feature>
<dbReference type="InterPro" id="IPR003439">
    <property type="entry name" value="ABC_transporter-like_ATP-bd"/>
</dbReference>
<feature type="transmembrane region" description="Helical" evidence="7">
    <location>
        <begin position="237"/>
        <end position="268"/>
    </location>
</feature>
<evidence type="ECO:0000256" key="7">
    <source>
        <dbReference type="SAM" id="Phobius"/>
    </source>
</evidence>
<evidence type="ECO:0000256" key="1">
    <source>
        <dbReference type="ARBA" id="ARBA00004651"/>
    </source>
</evidence>
<dbReference type="Proteomes" id="UP000182045">
    <property type="component" value="Unassembled WGS sequence"/>
</dbReference>
<protein>
    <submittedName>
        <fullName evidence="11">ABC-type thiol reductant export system component CydD</fullName>
    </submittedName>
    <submittedName>
        <fullName evidence="10">ATP-binding cassette, subfamily C, CydD</fullName>
    </submittedName>
</protein>
<feature type="transmembrane region" description="Helical" evidence="7">
    <location>
        <begin position="165"/>
        <end position="183"/>
    </location>
</feature>
<dbReference type="SUPFAM" id="SSF52540">
    <property type="entry name" value="P-loop containing nucleoside triphosphate hydrolases"/>
    <property type="match status" value="1"/>
</dbReference>
<evidence type="ECO:0000313" key="13">
    <source>
        <dbReference type="Proteomes" id="UP000182045"/>
    </source>
</evidence>
<evidence type="ECO:0000259" key="9">
    <source>
        <dbReference type="PROSITE" id="PS50929"/>
    </source>
</evidence>
<feature type="transmembrane region" description="Helical" evidence="7">
    <location>
        <begin position="28"/>
        <end position="52"/>
    </location>
</feature>
<evidence type="ECO:0000256" key="3">
    <source>
        <dbReference type="ARBA" id="ARBA00022741"/>
    </source>
</evidence>
<dbReference type="STRING" id="1666912.Ga0058931_1313"/>
<keyword evidence="5 7" id="KW-1133">Transmembrane helix</keyword>
<evidence type="ECO:0000313" key="10">
    <source>
        <dbReference type="EMBL" id="CUX80750.1"/>
    </source>
</evidence>
<dbReference type="Proteomes" id="UP000050413">
    <property type="component" value="Unassembled WGS sequence"/>
</dbReference>
<dbReference type="PANTHER" id="PTHR24221">
    <property type="entry name" value="ATP-BINDING CASSETTE SUB-FAMILY B"/>
    <property type="match status" value="1"/>
</dbReference>
<dbReference type="Pfam" id="PF00664">
    <property type="entry name" value="ABC_membrane"/>
    <property type="match status" value="1"/>
</dbReference>
<feature type="domain" description="ABC transporter" evidence="8">
    <location>
        <begin position="341"/>
        <end position="552"/>
    </location>
</feature>
<dbReference type="PATRIC" id="fig|1666912.4.peg.94"/>
<reference evidence="10 13" key="2">
    <citation type="submission" date="2016-01" db="EMBL/GenBank/DDBJ databases">
        <authorList>
            <person name="Varghese N."/>
        </authorList>
    </citation>
    <scope>NUCLEOTIDE SEQUENCE [LARGE SCALE GENOMIC DNA]</scope>
    <source>
        <strain evidence="10 13">HL-91</strain>
    </source>
</reference>
<dbReference type="Pfam" id="PF00005">
    <property type="entry name" value="ABC_tran"/>
    <property type="match status" value="1"/>
</dbReference>
<proteinExistence type="predicted"/>
<dbReference type="InterPro" id="IPR017871">
    <property type="entry name" value="ABC_transporter-like_CS"/>
</dbReference>
<dbReference type="AlphaFoldDB" id="A0A0P7YMI7"/>
<gene>
    <name evidence="11" type="primary">cydD</name>
    <name evidence="10" type="ORF">Ga0058931_1313</name>
    <name evidence="11" type="ORF">HLUCCA05_06365</name>
</gene>
<dbReference type="PROSITE" id="PS00211">
    <property type="entry name" value="ABC_TRANSPORTER_1"/>
    <property type="match status" value="1"/>
</dbReference>
<comment type="caution">
    <text evidence="11">The sequence shown here is derived from an EMBL/GenBank/DDBJ whole genome shotgun (WGS) entry which is preliminary data.</text>
</comment>
<dbReference type="EMBL" id="LJSG01000020">
    <property type="protein sequence ID" value="KPP89778.1"/>
    <property type="molecule type" value="Genomic_DNA"/>
</dbReference>
<dbReference type="GO" id="GO:0005524">
    <property type="term" value="F:ATP binding"/>
    <property type="evidence" value="ECO:0007669"/>
    <property type="project" value="UniProtKB-KW"/>
</dbReference>
<keyword evidence="13" id="KW-1185">Reference proteome</keyword>
<dbReference type="GO" id="GO:0005886">
    <property type="term" value="C:plasma membrane"/>
    <property type="evidence" value="ECO:0007669"/>
    <property type="project" value="UniProtKB-SubCell"/>
</dbReference>
<comment type="subcellular location">
    <subcellularLocation>
        <location evidence="1">Cell membrane</location>
        <topology evidence="1">Multi-pass membrane protein</topology>
    </subcellularLocation>
</comment>
<dbReference type="InterPro" id="IPR011527">
    <property type="entry name" value="ABC1_TM_dom"/>
</dbReference>
<feature type="transmembrane region" description="Helical" evidence="7">
    <location>
        <begin position="274"/>
        <end position="293"/>
    </location>
</feature>
<feature type="domain" description="ABC transmembrane type-1" evidence="9">
    <location>
        <begin position="29"/>
        <end position="312"/>
    </location>
</feature>
<dbReference type="InterPro" id="IPR027417">
    <property type="entry name" value="P-loop_NTPase"/>
</dbReference>
<dbReference type="CDD" id="cd18584">
    <property type="entry name" value="ABC_6TM_AarD_CydD"/>
    <property type="match status" value="1"/>
</dbReference>
<keyword evidence="2 7" id="KW-0812">Transmembrane</keyword>